<keyword evidence="8 13" id="KW-0812">Transmembrane</keyword>
<proteinExistence type="inferred from homology"/>
<evidence type="ECO:0000256" key="2">
    <source>
        <dbReference type="ARBA" id="ARBA00004651"/>
    </source>
</evidence>
<feature type="transmembrane region" description="Helical" evidence="13">
    <location>
        <begin position="322"/>
        <end position="348"/>
    </location>
</feature>
<comment type="similarity">
    <text evidence="3">Belongs to the multi antimicrobial extrusion (MATE) (TC 2.A.66.1) family.</text>
</comment>
<keyword evidence="15" id="KW-1185">Reference proteome</keyword>
<feature type="transmembrane region" description="Helical" evidence="13">
    <location>
        <begin position="54"/>
        <end position="74"/>
    </location>
</feature>
<evidence type="ECO:0000256" key="13">
    <source>
        <dbReference type="SAM" id="Phobius"/>
    </source>
</evidence>
<feature type="transmembrane region" description="Helical" evidence="13">
    <location>
        <begin position="163"/>
        <end position="184"/>
    </location>
</feature>
<dbReference type="InterPro" id="IPR002528">
    <property type="entry name" value="MATE_fam"/>
</dbReference>
<evidence type="ECO:0000256" key="7">
    <source>
        <dbReference type="ARBA" id="ARBA00022475"/>
    </source>
</evidence>
<evidence type="ECO:0000256" key="6">
    <source>
        <dbReference type="ARBA" id="ARBA00022449"/>
    </source>
</evidence>
<keyword evidence="9 13" id="KW-1133">Transmembrane helix</keyword>
<evidence type="ECO:0000256" key="9">
    <source>
        <dbReference type="ARBA" id="ARBA00022989"/>
    </source>
</evidence>
<protein>
    <recommendedName>
        <fullName evidence="4">Probable multidrug resistance protein NorM</fullName>
    </recommendedName>
    <alternativeName>
        <fullName evidence="12">Multidrug-efflux transporter</fullName>
    </alternativeName>
</protein>
<dbReference type="RefSeq" id="WP_249294469.1">
    <property type="nucleotide sequence ID" value="NZ_JACRSV010000001.1"/>
</dbReference>
<dbReference type="PANTHER" id="PTHR43298:SF2">
    <property type="entry name" value="FMN_FAD EXPORTER YEEO-RELATED"/>
    <property type="match status" value="1"/>
</dbReference>
<comment type="subcellular location">
    <subcellularLocation>
        <location evidence="2">Cell membrane</location>
        <topology evidence="2">Multi-pass membrane protein</topology>
    </subcellularLocation>
</comment>
<dbReference type="GO" id="GO:0015297">
    <property type="term" value="F:antiporter activity"/>
    <property type="evidence" value="ECO:0007669"/>
    <property type="project" value="UniProtKB-KW"/>
</dbReference>
<dbReference type="InterPro" id="IPR048279">
    <property type="entry name" value="MdtK-like"/>
</dbReference>
<comment type="caution">
    <text evidence="14">The sequence shown here is derived from an EMBL/GenBank/DDBJ whole genome shotgun (WGS) entry which is preliminary data.</text>
</comment>
<evidence type="ECO:0000256" key="11">
    <source>
        <dbReference type="ARBA" id="ARBA00023136"/>
    </source>
</evidence>
<evidence type="ECO:0000256" key="1">
    <source>
        <dbReference type="ARBA" id="ARBA00003408"/>
    </source>
</evidence>
<evidence type="ECO:0000256" key="5">
    <source>
        <dbReference type="ARBA" id="ARBA00022448"/>
    </source>
</evidence>
<dbReference type="InterPro" id="IPR050222">
    <property type="entry name" value="MATE_MdtK"/>
</dbReference>
<dbReference type="AlphaFoldDB" id="A0A926E4U6"/>
<feature type="transmembrane region" description="Helical" evidence="13">
    <location>
        <begin position="389"/>
        <end position="413"/>
    </location>
</feature>
<evidence type="ECO:0000313" key="15">
    <source>
        <dbReference type="Proteomes" id="UP000610760"/>
    </source>
</evidence>
<feature type="transmembrane region" description="Helical" evidence="13">
    <location>
        <begin position="354"/>
        <end position="377"/>
    </location>
</feature>
<evidence type="ECO:0000256" key="3">
    <source>
        <dbReference type="ARBA" id="ARBA00010199"/>
    </source>
</evidence>
<gene>
    <name evidence="14" type="ORF">H8710_05760</name>
</gene>
<keyword evidence="11 13" id="KW-0472">Membrane</keyword>
<feature type="transmembrane region" description="Helical" evidence="13">
    <location>
        <begin position="236"/>
        <end position="257"/>
    </location>
</feature>
<sequence length="458" mass="49989">MGLFTKDKNFYRRFFALTFTIALQNVIVFAVNLADNVMLGAYSEPSLSGVALVNQIQFFLQMVVMGVGEGIVVLSSRCWGRKDIDPIRKIVNIGLKFGVIFAVILWAVVFFLPHQTLGLLTNEGEVITEGVKYLQIICFSYVFFAMTNVLLCSLRSVETVKIGFAVSTSTLIINCCLNYCLIYGNFGAPELGARGAAVATLTSRVIEFIIVLFYLKFGDKKICLKLRDFGKMDKALLSQYVRVGSPVIASNAMWGIAQAIQTGILGHLGASAIAANSIATTVFQILSVVSYGAASASGVLVGKTIGEGKIHLVKEYAKTLQILYLIIGVATGALLFFSKGFILTFYQISEASKALAIQFMNVLSVTVIGTSYQVAVLTGIVRGGGDTKFVLYNDSIFIWLVVIPLSWAAAFWLKLPPLIVFCCLKCDQILKCFVAVVKVNFCKWVKSVDKGQIELSEE</sequence>
<dbReference type="Pfam" id="PF01554">
    <property type="entry name" value="MatE"/>
    <property type="match status" value="2"/>
</dbReference>
<evidence type="ECO:0000256" key="4">
    <source>
        <dbReference type="ARBA" id="ARBA00020268"/>
    </source>
</evidence>
<keyword evidence="5" id="KW-0813">Transport</keyword>
<reference evidence="14" key="1">
    <citation type="submission" date="2020-08" db="EMBL/GenBank/DDBJ databases">
        <title>Genome public.</title>
        <authorList>
            <person name="Liu C."/>
            <person name="Sun Q."/>
        </authorList>
    </citation>
    <scope>NUCLEOTIDE SEQUENCE</scope>
    <source>
        <strain evidence="14">NSJ-33</strain>
    </source>
</reference>
<evidence type="ECO:0000256" key="12">
    <source>
        <dbReference type="ARBA" id="ARBA00031636"/>
    </source>
</evidence>
<feature type="transmembrane region" description="Helical" evidence="13">
    <location>
        <begin position="95"/>
        <end position="113"/>
    </location>
</feature>
<dbReference type="PANTHER" id="PTHR43298">
    <property type="entry name" value="MULTIDRUG RESISTANCE PROTEIN NORM-RELATED"/>
    <property type="match status" value="1"/>
</dbReference>
<feature type="transmembrane region" description="Helical" evidence="13">
    <location>
        <begin position="196"/>
        <end position="215"/>
    </location>
</feature>
<dbReference type="Proteomes" id="UP000610760">
    <property type="component" value="Unassembled WGS sequence"/>
</dbReference>
<keyword evidence="7" id="KW-1003">Cell membrane</keyword>
<evidence type="ECO:0000256" key="8">
    <source>
        <dbReference type="ARBA" id="ARBA00022692"/>
    </source>
</evidence>
<evidence type="ECO:0000313" key="14">
    <source>
        <dbReference type="EMBL" id="MBC8559578.1"/>
    </source>
</evidence>
<keyword evidence="6" id="KW-0050">Antiport</keyword>
<dbReference type="PIRSF" id="PIRSF006603">
    <property type="entry name" value="DinF"/>
    <property type="match status" value="1"/>
</dbReference>
<feature type="transmembrane region" description="Helical" evidence="13">
    <location>
        <begin position="14"/>
        <end position="34"/>
    </location>
</feature>
<feature type="transmembrane region" description="Helical" evidence="13">
    <location>
        <begin position="133"/>
        <end position="151"/>
    </location>
</feature>
<evidence type="ECO:0000256" key="10">
    <source>
        <dbReference type="ARBA" id="ARBA00023065"/>
    </source>
</evidence>
<dbReference type="GO" id="GO:0042910">
    <property type="term" value="F:xenobiotic transmembrane transporter activity"/>
    <property type="evidence" value="ECO:0007669"/>
    <property type="project" value="InterPro"/>
</dbReference>
<organism evidence="14 15">
    <name type="scientific">Fumia xinanensis</name>
    <dbReference type="NCBI Taxonomy" id="2763659"/>
    <lineage>
        <taxon>Bacteria</taxon>
        <taxon>Bacillati</taxon>
        <taxon>Bacillota</taxon>
        <taxon>Clostridia</taxon>
        <taxon>Eubacteriales</taxon>
        <taxon>Oscillospiraceae</taxon>
        <taxon>Fumia</taxon>
    </lineage>
</organism>
<keyword evidence="10" id="KW-0406">Ion transport</keyword>
<comment type="function">
    <text evidence="1">Multidrug efflux pump.</text>
</comment>
<dbReference type="GO" id="GO:0005886">
    <property type="term" value="C:plasma membrane"/>
    <property type="evidence" value="ECO:0007669"/>
    <property type="project" value="UniProtKB-SubCell"/>
</dbReference>
<accession>A0A926E4U6</accession>
<dbReference type="EMBL" id="JACRSV010000001">
    <property type="protein sequence ID" value="MBC8559578.1"/>
    <property type="molecule type" value="Genomic_DNA"/>
</dbReference>
<dbReference type="GO" id="GO:0006811">
    <property type="term" value="P:monoatomic ion transport"/>
    <property type="evidence" value="ECO:0007669"/>
    <property type="project" value="UniProtKB-KW"/>
</dbReference>
<name>A0A926E4U6_9FIRM</name>
<dbReference type="NCBIfam" id="TIGR00797">
    <property type="entry name" value="matE"/>
    <property type="match status" value="1"/>
</dbReference>
<feature type="transmembrane region" description="Helical" evidence="13">
    <location>
        <begin position="277"/>
        <end position="301"/>
    </location>
</feature>